<dbReference type="OrthoDB" id="4870109at2759"/>
<keyword evidence="2" id="KW-1185">Reference proteome</keyword>
<evidence type="ECO:0000313" key="1">
    <source>
        <dbReference type="EMBL" id="KAH0963292.1"/>
    </source>
</evidence>
<reference evidence="1" key="1">
    <citation type="submission" date="2021-09" db="EMBL/GenBank/DDBJ databases">
        <title>A high-quality genome of the endoparasitic fungus Hirsutella rhossiliensis with a comparison of Hirsutella genomes reveals transposable elements contributing to genome size variation.</title>
        <authorList>
            <person name="Lin R."/>
            <person name="Jiao Y."/>
            <person name="Sun X."/>
            <person name="Ling J."/>
            <person name="Xie B."/>
            <person name="Cheng X."/>
        </authorList>
    </citation>
    <scope>NUCLEOTIDE SEQUENCE</scope>
    <source>
        <strain evidence="1">HR02</strain>
    </source>
</reference>
<dbReference type="Proteomes" id="UP000824596">
    <property type="component" value="Unassembled WGS sequence"/>
</dbReference>
<protein>
    <submittedName>
        <fullName evidence="1">Uncharacterized protein</fullName>
    </submittedName>
</protein>
<sequence length="248" mass="28188">MSRLPDQVSKGQWLLSNVMRPLSSKYEPYVSDERLRGMNITMSDLDFVSGKPGNGGEQFIEPIPAVTVNQWLNETKPWTIRRDFHVQPEFADNPQNSYRALNSLSRGEADWQVKCILRHNATPHEPHVLTVLDPDLDKPHTICFLADNALLRDDRLSSSEVITVVLLSVLLRAEPKHNPRNHRISPVTIVSASNRSVRIVQGFADIETRAVEIRKSPIVHFDQGVWANWDQWVIVLGWLMGNPIGNTF</sequence>
<comment type="caution">
    <text evidence="1">The sequence shown here is derived from an EMBL/GenBank/DDBJ whole genome shotgun (WGS) entry which is preliminary data.</text>
</comment>
<proteinExistence type="predicted"/>
<accession>A0A9P8MYG5</accession>
<dbReference type="AlphaFoldDB" id="A0A9P8MYG5"/>
<evidence type="ECO:0000313" key="2">
    <source>
        <dbReference type="Proteomes" id="UP000824596"/>
    </source>
</evidence>
<dbReference type="GeneID" id="68354931"/>
<dbReference type="EMBL" id="JAIZPD010000005">
    <property type="protein sequence ID" value="KAH0963292.1"/>
    <property type="molecule type" value="Genomic_DNA"/>
</dbReference>
<name>A0A9P8MYG5_9HYPO</name>
<dbReference type="RefSeq" id="XP_044720805.1">
    <property type="nucleotide sequence ID" value="XM_044864273.1"/>
</dbReference>
<gene>
    <name evidence="1" type="ORF">HRG_05802</name>
</gene>
<organism evidence="1 2">
    <name type="scientific">Hirsutella rhossiliensis</name>
    <dbReference type="NCBI Taxonomy" id="111463"/>
    <lineage>
        <taxon>Eukaryota</taxon>
        <taxon>Fungi</taxon>
        <taxon>Dikarya</taxon>
        <taxon>Ascomycota</taxon>
        <taxon>Pezizomycotina</taxon>
        <taxon>Sordariomycetes</taxon>
        <taxon>Hypocreomycetidae</taxon>
        <taxon>Hypocreales</taxon>
        <taxon>Ophiocordycipitaceae</taxon>
        <taxon>Hirsutella</taxon>
    </lineage>
</organism>